<dbReference type="Pfam" id="PF07536">
    <property type="entry name" value="HWE_HK"/>
    <property type="match status" value="1"/>
</dbReference>
<sequence length="411" mass="44353">MTMLRIVANAADVDNELNRREPSDIELLHAISMDLIGEHDLTALYGKIVDAAMSITGSQFGTMQLLRKSEDGSDKGLELLISRGLAPQDRAVWEFVRPTAHSSCTAALKSGRRAIISDFEAWDQIAGTDDLLAFRRAGIRSAQTTPLRSRQGTLLGMISTHWSEPHEPSERDLRLLDILARQAADLLDRTMAENALRAREAELEKTVSVLRETEELQKVLTGELGHRVKNLFAMVTAISSHTLRGSSDQARVQTLQQRLMALSSAHDILLQSSWQSALLGDVAAAAVNGAGVAGRVRLDGPDIAIGSKASLSLALLLHELTTNALKHGSLSVGSGQVDVSWRVEQSAEDEVLRLTWRESKGPEIVKPTKTGFGSRLISAGLVGSGVVFLAYNSTGLVCEVSARIGNLQGAE</sequence>
<evidence type="ECO:0000313" key="11">
    <source>
        <dbReference type="Proteomes" id="UP001177080"/>
    </source>
</evidence>
<keyword evidence="4" id="KW-0808">Transferase</keyword>
<feature type="domain" description="Signal transduction histidine kinase HWE region" evidence="9">
    <location>
        <begin position="223"/>
        <end position="302"/>
    </location>
</feature>
<dbReference type="SUPFAM" id="SSF55781">
    <property type="entry name" value="GAF domain-like"/>
    <property type="match status" value="1"/>
</dbReference>
<name>A0ABT8XMY0_9HYPH</name>
<dbReference type="InterPro" id="IPR011102">
    <property type="entry name" value="Sig_transdc_His_kinase_HWE"/>
</dbReference>
<keyword evidence="11" id="KW-1185">Reference proteome</keyword>
<comment type="caution">
    <text evidence="10">The sequence shown here is derived from an EMBL/GenBank/DDBJ whole genome shotgun (WGS) entry which is preliminary data.</text>
</comment>
<protein>
    <recommendedName>
        <fullName evidence="2">histidine kinase</fullName>
        <ecNumber evidence="2">2.7.13.3</ecNumber>
    </recommendedName>
</protein>
<evidence type="ECO:0000256" key="4">
    <source>
        <dbReference type="ARBA" id="ARBA00022679"/>
    </source>
</evidence>
<keyword evidence="5" id="KW-0547">Nucleotide-binding</keyword>
<evidence type="ECO:0000256" key="1">
    <source>
        <dbReference type="ARBA" id="ARBA00000085"/>
    </source>
</evidence>
<dbReference type="PANTHER" id="PTHR41523">
    <property type="entry name" value="TWO-COMPONENT SYSTEM SENSOR PROTEIN"/>
    <property type="match status" value="1"/>
</dbReference>
<keyword evidence="6" id="KW-0418">Kinase</keyword>
<proteinExistence type="predicted"/>
<dbReference type="PANTHER" id="PTHR41523:SF7">
    <property type="entry name" value="HISTIDINE KINASE"/>
    <property type="match status" value="1"/>
</dbReference>
<dbReference type="Gene3D" id="3.30.450.40">
    <property type="match status" value="1"/>
</dbReference>
<evidence type="ECO:0000256" key="2">
    <source>
        <dbReference type="ARBA" id="ARBA00012438"/>
    </source>
</evidence>
<dbReference type="InterPro" id="IPR036890">
    <property type="entry name" value="HATPase_C_sf"/>
</dbReference>
<dbReference type="Pfam" id="PF13185">
    <property type="entry name" value="GAF_2"/>
    <property type="match status" value="1"/>
</dbReference>
<dbReference type="EC" id="2.7.13.3" evidence="2"/>
<dbReference type="InterPro" id="IPR029016">
    <property type="entry name" value="GAF-like_dom_sf"/>
</dbReference>
<evidence type="ECO:0000256" key="6">
    <source>
        <dbReference type="ARBA" id="ARBA00022777"/>
    </source>
</evidence>
<dbReference type="EMBL" id="WHSC02000023">
    <property type="protein sequence ID" value="MDO6125101.1"/>
    <property type="molecule type" value="Genomic_DNA"/>
</dbReference>
<dbReference type="Proteomes" id="UP001177080">
    <property type="component" value="Unassembled WGS sequence"/>
</dbReference>
<dbReference type="InterPro" id="IPR003018">
    <property type="entry name" value="GAF"/>
</dbReference>
<keyword evidence="7" id="KW-0067">ATP-binding</keyword>
<dbReference type="SMART" id="SM00911">
    <property type="entry name" value="HWE_HK"/>
    <property type="match status" value="1"/>
</dbReference>
<gene>
    <name evidence="10" type="ORF">GB928_028365</name>
</gene>
<evidence type="ECO:0000259" key="9">
    <source>
        <dbReference type="SMART" id="SM00911"/>
    </source>
</evidence>
<feature type="domain" description="GAF" evidence="8">
    <location>
        <begin position="40"/>
        <end position="197"/>
    </location>
</feature>
<organism evidence="10 11">
    <name type="scientific">Shinella curvata</name>
    <dbReference type="NCBI Taxonomy" id="1817964"/>
    <lineage>
        <taxon>Bacteria</taxon>
        <taxon>Pseudomonadati</taxon>
        <taxon>Pseudomonadota</taxon>
        <taxon>Alphaproteobacteria</taxon>
        <taxon>Hyphomicrobiales</taxon>
        <taxon>Rhizobiaceae</taxon>
        <taxon>Shinella</taxon>
    </lineage>
</organism>
<dbReference type="RefSeq" id="WP_244763510.1">
    <property type="nucleotide sequence ID" value="NZ_JALJCJ010000008.1"/>
</dbReference>
<dbReference type="SMART" id="SM00065">
    <property type="entry name" value="GAF"/>
    <property type="match status" value="1"/>
</dbReference>
<evidence type="ECO:0000313" key="10">
    <source>
        <dbReference type="EMBL" id="MDO6125101.1"/>
    </source>
</evidence>
<comment type="catalytic activity">
    <reaction evidence="1">
        <text>ATP + protein L-histidine = ADP + protein N-phospho-L-histidine.</text>
        <dbReference type="EC" id="2.7.13.3"/>
    </reaction>
</comment>
<evidence type="ECO:0000256" key="7">
    <source>
        <dbReference type="ARBA" id="ARBA00022840"/>
    </source>
</evidence>
<evidence type="ECO:0000256" key="3">
    <source>
        <dbReference type="ARBA" id="ARBA00022553"/>
    </source>
</evidence>
<evidence type="ECO:0000259" key="8">
    <source>
        <dbReference type="SMART" id="SM00065"/>
    </source>
</evidence>
<dbReference type="Gene3D" id="3.30.565.10">
    <property type="entry name" value="Histidine kinase-like ATPase, C-terminal domain"/>
    <property type="match status" value="1"/>
</dbReference>
<evidence type="ECO:0000256" key="5">
    <source>
        <dbReference type="ARBA" id="ARBA00022741"/>
    </source>
</evidence>
<keyword evidence="3" id="KW-0597">Phosphoprotein</keyword>
<reference evidence="10" key="1">
    <citation type="submission" date="2022-04" db="EMBL/GenBank/DDBJ databases">
        <title>Shinella lacus sp. nov., a novel member of the genus Shinella from water.</title>
        <authorList>
            <person name="Deng Y."/>
        </authorList>
    </citation>
    <scope>NUCLEOTIDE SEQUENCE</scope>
    <source>
        <strain evidence="10">JCM 31239</strain>
    </source>
</reference>
<accession>A0ABT8XMY0</accession>